<comment type="function">
    <text evidence="5">May play the central regulatory role in sporulation. It may be an element of the effector pathway responsible for the activation of sporulation genes in response to nutritional stress. Spo0A may act in concert with spo0H (a sigma factor) to control the expression of some genes that are critical to the sporulation process.</text>
</comment>
<keyword evidence="6" id="KW-0597">Phosphoprotein</keyword>
<dbReference type="CDD" id="cd00383">
    <property type="entry name" value="trans_reg_C"/>
    <property type="match status" value="1"/>
</dbReference>
<organism evidence="10 11">
    <name type="scientific">Candidatus Scybalocola faecigallinarum</name>
    <dbReference type="NCBI Taxonomy" id="2840941"/>
    <lineage>
        <taxon>Bacteria</taxon>
        <taxon>Bacillati</taxon>
        <taxon>Bacillota</taxon>
        <taxon>Clostridia</taxon>
        <taxon>Lachnospirales</taxon>
        <taxon>Lachnospiraceae</taxon>
        <taxon>Lachnospiraceae incertae sedis</taxon>
        <taxon>Candidatus Scybalocola (ex Gilroy et al. 2021)</taxon>
    </lineage>
</organism>
<dbReference type="Gene3D" id="3.40.50.2300">
    <property type="match status" value="1"/>
</dbReference>
<evidence type="ECO:0000256" key="7">
    <source>
        <dbReference type="PROSITE-ProRule" id="PRU01091"/>
    </source>
</evidence>
<gene>
    <name evidence="10" type="ORF">IAB46_12640</name>
</gene>
<dbReference type="GO" id="GO:0000976">
    <property type="term" value="F:transcription cis-regulatory region binding"/>
    <property type="evidence" value="ECO:0007669"/>
    <property type="project" value="TreeGrafter"/>
</dbReference>
<dbReference type="PANTHER" id="PTHR48111">
    <property type="entry name" value="REGULATOR OF RPOS"/>
    <property type="match status" value="1"/>
</dbReference>
<evidence type="ECO:0000256" key="2">
    <source>
        <dbReference type="ARBA" id="ARBA00023015"/>
    </source>
</evidence>
<feature type="DNA-binding region" description="OmpR/PhoB-type" evidence="7">
    <location>
        <begin position="123"/>
        <end position="223"/>
    </location>
</feature>
<dbReference type="SMART" id="SM00862">
    <property type="entry name" value="Trans_reg_C"/>
    <property type="match status" value="1"/>
</dbReference>
<evidence type="ECO:0000256" key="4">
    <source>
        <dbReference type="ARBA" id="ARBA00023163"/>
    </source>
</evidence>
<dbReference type="InterPro" id="IPR036388">
    <property type="entry name" value="WH-like_DNA-bd_sf"/>
</dbReference>
<evidence type="ECO:0000256" key="1">
    <source>
        <dbReference type="ARBA" id="ARBA00018672"/>
    </source>
</evidence>
<dbReference type="PROSITE" id="PS51755">
    <property type="entry name" value="OMPR_PHOB"/>
    <property type="match status" value="1"/>
</dbReference>
<reference evidence="10" key="2">
    <citation type="journal article" date="2021" name="PeerJ">
        <title>Extensive microbial diversity within the chicken gut microbiome revealed by metagenomics and culture.</title>
        <authorList>
            <person name="Gilroy R."/>
            <person name="Ravi A."/>
            <person name="Getino M."/>
            <person name="Pursley I."/>
            <person name="Horton D.L."/>
            <person name="Alikhan N.F."/>
            <person name="Baker D."/>
            <person name="Gharbi K."/>
            <person name="Hall N."/>
            <person name="Watson M."/>
            <person name="Adriaenssens E.M."/>
            <person name="Foster-Nyarko E."/>
            <person name="Jarju S."/>
            <person name="Secka A."/>
            <person name="Antonio M."/>
            <person name="Oren A."/>
            <person name="Chaudhuri R.R."/>
            <person name="La Ragione R."/>
            <person name="Hildebrand F."/>
            <person name="Pallen M.J."/>
        </authorList>
    </citation>
    <scope>NUCLEOTIDE SEQUENCE</scope>
    <source>
        <strain evidence="10">CHK178-757</strain>
    </source>
</reference>
<dbReference type="PROSITE" id="PS50110">
    <property type="entry name" value="RESPONSE_REGULATORY"/>
    <property type="match status" value="1"/>
</dbReference>
<protein>
    <recommendedName>
        <fullName evidence="1">Stage 0 sporulation protein A homolog</fullName>
    </recommendedName>
</protein>
<dbReference type="GO" id="GO:0032993">
    <property type="term" value="C:protein-DNA complex"/>
    <property type="evidence" value="ECO:0007669"/>
    <property type="project" value="TreeGrafter"/>
</dbReference>
<reference evidence="10" key="1">
    <citation type="submission" date="2020-10" db="EMBL/GenBank/DDBJ databases">
        <authorList>
            <person name="Gilroy R."/>
        </authorList>
    </citation>
    <scope>NUCLEOTIDE SEQUENCE</scope>
    <source>
        <strain evidence="10">CHK178-757</strain>
    </source>
</reference>
<dbReference type="SMART" id="SM00448">
    <property type="entry name" value="REC"/>
    <property type="match status" value="1"/>
</dbReference>
<name>A0A9D1JSG6_9FIRM</name>
<dbReference type="SUPFAM" id="SSF52172">
    <property type="entry name" value="CheY-like"/>
    <property type="match status" value="1"/>
</dbReference>
<accession>A0A9D1JSG6</accession>
<evidence type="ECO:0000256" key="5">
    <source>
        <dbReference type="ARBA" id="ARBA00024867"/>
    </source>
</evidence>
<dbReference type="Pfam" id="PF00072">
    <property type="entry name" value="Response_reg"/>
    <property type="match status" value="1"/>
</dbReference>
<dbReference type="GO" id="GO:0005829">
    <property type="term" value="C:cytosol"/>
    <property type="evidence" value="ECO:0007669"/>
    <property type="project" value="TreeGrafter"/>
</dbReference>
<evidence type="ECO:0000256" key="3">
    <source>
        <dbReference type="ARBA" id="ARBA00023125"/>
    </source>
</evidence>
<dbReference type="AlphaFoldDB" id="A0A9D1JSG6"/>
<dbReference type="EMBL" id="DVIT01000054">
    <property type="protein sequence ID" value="HIS48375.1"/>
    <property type="molecule type" value="Genomic_DNA"/>
</dbReference>
<comment type="caution">
    <text evidence="10">The sequence shown here is derived from an EMBL/GenBank/DDBJ whole genome shotgun (WGS) entry which is preliminary data.</text>
</comment>
<sequence length="227" mass="25297">MRILVVEDDRLLNTTLCYNLTEAGYIADGVRSKAEAVSLCQVSRYDLVILDVHLPDGSGFSLCRELKAQRPDAAVIFLTAMDMEDDMLLGYELGADDYVTKPFSMRVFQKKVAAVLSRLNKTSEGDRYDDGYLTINFEKMSAAAGGVPVTFTPLEYRLLNVFISNPNIVLTRRVLLEKLWDAEGNFVDEHALTVAVSRVRGKIENAGASYIKTVYGMGYMWIGGQNK</sequence>
<keyword evidence="2" id="KW-0805">Transcription regulation</keyword>
<evidence type="ECO:0000259" key="9">
    <source>
        <dbReference type="PROSITE" id="PS51755"/>
    </source>
</evidence>
<evidence type="ECO:0000259" key="8">
    <source>
        <dbReference type="PROSITE" id="PS50110"/>
    </source>
</evidence>
<dbReference type="GO" id="GO:0000156">
    <property type="term" value="F:phosphorelay response regulator activity"/>
    <property type="evidence" value="ECO:0007669"/>
    <property type="project" value="TreeGrafter"/>
</dbReference>
<dbReference type="InterPro" id="IPR001867">
    <property type="entry name" value="OmpR/PhoB-type_DNA-bd"/>
</dbReference>
<dbReference type="PANTHER" id="PTHR48111:SF73">
    <property type="entry name" value="ALKALINE PHOSPHATASE SYNTHESIS TRANSCRIPTIONAL REGULATORY PROTEIN PHOP"/>
    <property type="match status" value="1"/>
</dbReference>
<dbReference type="GO" id="GO:0006355">
    <property type="term" value="P:regulation of DNA-templated transcription"/>
    <property type="evidence" value="ECO:0007669"/>
    <property type="project" value="InterPro"/>
</dbReference>
<dbReference type="InterPro" id="IPR011006">
    <property type="entry name" value="CheY-like_superfamily"/>
</dbReference>
<dbReference type="InterPro" id="IPR001789">
    <property type="entry name" value="Sig_transdc_resp-reg_receiver"/>
</dbReference>
<dbReference type="Pfam" id="PF00486">
    <property type="entry name" value="Trans_reg_C"/>
    <property type="match status" value="1"/>
</dbReference>
<evidence type="ECO:0000256" key="6">
    <source>
        <dbReference type="PROSITE-ProRule" id="PRU00169"/>
    </source>
</evidence>
<keyword evidence="4" id="KW-0804">Transcription</keyword>
<dbReference type="InterPro" id="IPR039420">
    <property type="entry name" value="WalR-like"/>
</dbReference>
<proteinExistence type="predicted"/>
<dbReference type="Proteomes" id="UP000823927">
    <property type="component" value="Unassembled WGS sequence"/>
</dbReference>
<feature type="domain" description="OmpR/PhoB-type" evidence="9">
    <location>
        <begin position="123"/>
        <end position="223"/>
    </location>
</feature>
<evidence type="ECO:0000313" key="10">
    <source>
        <dbReference type="EMBL" id="HIS48375.1"/>
    </source>
</evidence>
<evidence type="ECO:0000313" key="11">
    <source>
        <dbReference type="Proteomes" id="UP000823927"/>
    </source>
</evidence>
<dbReference type="CDD" id="cd17574">
    <property type="entry name" value="REC_OmpR"/>
    <property type="match status" value="1"/>
</dbReference>
<feature type="modified residue" description="4-aspartylphosphate" evidence="6">
    <location>
        <position position="51"/>
    </location>
</feature>
<dbReference type="Gene3D" id="1.10.10.10">
    <property type="entry name" value="Winged helix-like DNA-binding domain superfamily/Winged helix DNA-binding domain"/>
    <property type="match status" value="1"/>
</dbReference>
<keyword evidence="3 7" id="KW-0238">DNA-binding</keyword>
<feature type="domain" description="Response regulatory" evidence="8">
    <location>
        <begin position="2"/>
        <end position="116"/>
    </location>
</feature>